<name>A0AAE3G862_9GAMM</name>
<dbReference type="AlphaFoldDB" id="A0AAE3G862"/>
<evidence type="ECO:0008006" key="3">
    <source>
        <dbReference type="Google" id="ProtNLM"/>
    </source>
</evidence>
<dbReference type="Pfam" id="PF12385">
    <property type="entry name" value="Peptidase_C70"/>
    <property type="match status" value="1"/>
</dbReference>
<keyword evidence="2" id="KW-1185">Reference proteome</keyword>
<comment type="caution">
    <text evidence="1">The sequence shown here is derived from an EMBL/GenBank/DDBJ whole genome shotgun (WGS) entry which is preliminary data.</text>
</comment>
<dbReference type="RefSeq" id="WP_253481389.1">
    <property type="nucleotide sequence ID" value="NZ_JALJXV010000008.1"/>
</dbReference>
<protein>
    <recommendedName>
        <fullName evidence="3">Peptidase C39-like domain-containing protein</fullName>
    </recommendedName>
</protein>
<proteinExistence type="predicted"/>
<dbReference type="Gene3D" id="3.90.70.10">
    <property type="entry name" value="Cysteine proteinases"/>
    <property type="match status" value="1"/>
</dbReference>
<reference evidence="1" key="1">
    <citation type="submission" date="2022-03" db="EMBL/GenBank/DDBJ databases">
        <title>Genomic Encyclopedia of Type Strains, Phase III (KMG-III): the genomes of soil and plant-associated and newly described type strains.</title>
        <authorList>
            <person name="Whitman W."/>
        </authorList>
    </citation>
    <scope>NUCLEOTIDE SEQUENCE</scope>
    <source>
        <strain evidence="1">ANL 6-2</strain>
    </source>
</reference>
<gene>
    <name evidence="1" type="ORF">J2T57_003372</name>
</gene>
<evidence type="ECO:0000313" key="1">
    <source>
        <dbReference type="EMBL" id="MCP1676213.1"/>
    </source>
</evidence>
<organism evidence="1 2">
    <name type="scientific">Natronocella acetinitrilica</name>
    <dbReference type="NCBI Taxonomy" id="414046"/>
    <lineage>
        <taxon>Bacteria</taxon>
        <taxon>Pseudomonadati</taxon>
        <taxon>Pseudomonadota</taxon>
        <taxon>Gammaproteobacteria</taxon>
        <taxon>Chromatiales</taxon>
        <taxon>Ectothiorhodospiraceae</taxon>
        <taxon>Natronocella</taxon>
    </lineage>
</organism>
<dbReference type="InterPro" id="IPR022118">
    <property type="entry name" value="Peptidase_C70_AvrRpt2"/>
</dbReference>
<dbReference type="Proteomes" id="UP001205843">
    <property type="component" value="Unassembled WGS sequence"/>
</dbReference>
<evidence type="ECO:0000313" key="2">
    <source>
        <dbReference type="Proteomes" id="UP001205843"/>
    </source>
</evidence>
<dbReference type="EMBL" id="JALJXV010000008">
    <property type="protein sequence ID" value="MCP1676213.1"/>
    <property type="molecule type" value="Genomic_DNA"/>
</dbReference>
<sequence>MATIQLNVPLEAQEKPNCCWHTSAYMIWLYWQQNGKGAGPMNTVASKYQVADQVGLHPSEFITLAGKVGLYKLPVKNQHSESDLFKYLRDGGPVWSAGYWFGVGHVIVLTGVGNGKVYFNDPDQGVKKEGTIKWFNEKLASQLTGCLMVKDPGRY</sequence>
<accession>A0AAE3G862</accession>